<accession>A0A250WQG3</accession>
<dbReference type="STRING" id="1157962.A0A250WQG3"/>
<dbReference type="EMBL" id="BEGY01000001">
    <property type="protein sequence ID" value="GAX72936.1"/>
    <property type="molecule type" value="Genomic_DNA"/>
</dbReference>
<dbReference type="AlphaFoldDB" id="A0A250WQG3"/>
<reference evidence="2 3" key="1">
    <citation type="submission" date="2017-08" db="EMBL/GenBank/DDBJ databases">
        <title>Acidophilic green algal genome provides insights into adaptation to an acidic environment.</title>
        <authorList>
            <person name="Hirooka S."/>
            <person name="Hirose Y."/>
            <person name="Kanesaki Y."/>
            <person name="Higuchi S."/>
            <person name="Fujiwara T."/>
            <person name="Onuma R."/>
            <person name="Era A."/>
            <person name="Ohbayashi R."/>
            <person name="Uzuka A."/>
            <person name="Nozaki H."/>
            <person name="Yoshikawa H."/>
            <person name="Miyagishima S.Y."/>
        </authorList>
    </citation>
    <scope>NUCLEOTIDE SEQUENCE [LARGE SCALE GENOMIC DNA]</scope>
    <source>
        <strain evidence="2 3">NIES-2499</strain>
    </source>
</reference>
<organism evidence="2 3">
    <name type="scientific">Chlamydomonas eustigma</name>
    <dbReference type="NCBI Taxonomy" id="1157962"/>
    <lineage>
        <taxon>Eukaryota</taxon>
        <taxon>Viridiplantae</taxon>
        <taxon>Chlorophyta</taxon>
        <taxon>core chlorophytes</taxon>
        <taxon>Chlorophyceae</taxon>
        <taxon>CS clade</taxon>
        <taxon>Chlamydomonadales</taxon>
        <taxon>Chlamydomonadaceae</taxon>
        <taxon>Chlamydomonas</taxon>
    </lineage>
</organism>
<feature type="compositionally biased region" description="Low complexity" evidence="1">
    <location>
        <begin position="348"/>
        <end position="360"/>
    </location>
</feature>
<name>A0A250WQG3_9CHLO</name>
<dbReference type="Proteomes" id="UP000232323">
    <property type="component" value="Unassembled WGS sequence"/>
</dbReference>
<feature type="compositionally biased region" description="Polar residues" evidence="1">
    <location>
        <begin position="142"/>
        <end position="154"/>
    </location>
</feature>
<evidence type="ECO:0000313" key="3">
    <source>
        <dbReference type="Proteomes" id="UP000232323"/>
    </source>
</evidence>
<keyword evidence="3" id="KW-1185">Reference proteome</keyword>
<feature type="compositionally biased region" description="Low complexity" evidence="1">
    <location>
        <begin position="155"/>
        <end position="165"/>
    </location>
</feature>
<comment type="caution">
    <text evidence="2">The sequence shown here is derived from an EMBL/GenBank/DDBJ whole genome shotgun (WGS) entry which is preliminary data.</text>
</comment>
<feature type="region of interest" description="Disordered" evidence="1">
    <location>
        <begin position="345"/>
        <end position="374"/>
    </location>
</feature>
<sequence>MSNSLIKVSASPENSGSDRRPLRFWQPFNDWWRDELAKLGRRPNGQEIGEWYTQNAEMIWKDEAPTIQETRVHAKCLRSLPLVREYFRTYRNKKRTFGSNGALITHDPTVTDGQAVQGGQGIHSMNEDLAAMEGMDVSPQLLQHQGNTGAPNHSQEQQQIGQPDVQQQYRSLMQSGGPMMDFMHGQHHALLHPHAMWSAQAVMDPSQPEIVRNLAFSQLQHVAAVQQQLTLAALAQQFAVSRAHANGLSHGMLMPGQHLPSSTVEGSAMDPFGSLEQLQQYYHSMGMPMVAQPQDIMSPVGEQDINTMHALQEQDHLEASGQHVLPETSGTPLSIQEVPLNEQLHMAQQQQQQGGQPSSFQEEEQVGASVPFQQQQQQSIPDHVILMSAEEEVGTGVDNETALNLRLTSFTPEASACVVGSSSTVQNGPGRSTPHQGTEEEVPLNDLMLCSHEELQSLSKEQLVQRVILLQARLREKVGG</sequence>
<feature type="region of interest" description="Disordered" evidence="1">
    <location>
        <begin position="142"/>
        <end position="165"/>
    </location>
</feature>
<dbReference type="OrthoDB" id="549613at2759"/>
<protein>
    <submittedName>
        <fullName evidence="2">Uncharacterized protein</fullName>
    </submittedName>
</protein>
<proteinExistence type="predicted"/>
<evidence type="ECO:0000256" key="1">
    <source>
        <dbReference type="SAM" id="MobiDB-lite"/>
    </source>
</evidence>
<gene>
    <name evidence="2" type="ORF">CEUSTIGMA_g391.t1</name>
</gene>
<evidence type="ECO:0000313" key="2">
    <source>
        <dbReference type="EMBL" id="GAX72936.1"/>
    </source>
</evidence>